<feature type="signal peptide" evidence="3">
    <location>
        <begin position="1"/>
        <end position="23"/>
    </location>
</feature>
<name>A0A835KUP5_9POAL</name>
<dbReference type="Pfam" id="PF05922">
    <property type="entry name" value="Inhibitor_I9"/>
    <property type="match status" value="1"/>
</dbReference>
<gene>
    <name evidence="5" type="ORF">HU200_007270</name>
</gene>
<dbReference type="InterPro" id="IPR045051">
    <property type="entry name" value="SBT"/>
</dbReference>
<comment type="caution">
    <text evidence="5">The sequence shown here is derived from an EMBL/GenBank/DDBJ whole genome shotgun (WGS) entry which is preliminary data.</text>
</comment>
<dbReference type="EMBL" id="JACEFO010000500">
    <property type="protein sequence ID" value="KAF8768712.1"/>
    <property type="molecule type" value="Genomic_DNA"/>
</dbReference>
<evidence type="ECO:0000256" key="1">
    <source>
        <dbReference type="ARBA" id="ARBA00011073"/>
    </source>
</evidence>
<dbReference type="PANTHER" id="PTHR10795">
    <property type="entry name" value="PROPROTEIN CONVERTASE SUBTILISIN/KEXIN"/>
    <property type="match status" value="1"/>
</dbReference>
<evidence type="ECO:0000313" key="5">
    <source>
        <dbReference type="EMBL" id="KAF8768712.1"/>
    </source>
</evidence>
<dbReference type="Gene3D" id="3.30.70.80">
    <property type="entry name" value="Peptidase S8 propeptide/proteinase inhibitor I9"/>
    <property type="match status" value="1"/>
</dbReference>
<sequence length="171" mass="18623">MAFSPLHGLIFGLLLVQLAGSMAIPPSGPSNQQHEQEPSKAYIVYTDHVAKPSGTPPWWPPCPRPPPTTPTRIFYLYDTVAHGLAAELTADEARRLPITPGVAGVFEDVVMHLHTTRSPSFLGLDRDLGILPDTNFGDDVIIDFVMKPDMVAPGTNILASWPDETLASRRC</sequence>
<dbReference type="Proteomes" id="UP000636709">
    <property type="component" value="Unassembled WGS sequence"/>
</dbReference>
<evidence type="ECO:0000259" key="4">
    <source>
        <dbReference type="Pfam" id="PF05922"/>
    </source>
</evidence>
<comment type="similarity">
    <text evidence="1">Belongs to the peptidase S8 family.</text>
</comment>
<keyword evidence="6" id="KW-1185">Reference proteome</keyword>
<proteinExistence type="inferred from homology"/>
<accession>A0A835KUP5</accession>
<protein>
    <recommendedName>
        <fullName evidence="4">Inhibitor I9 domain-containing protein</fullName>
    </recommendedName>
</protein>
<evidence type="ECO:0000313" key="6">
    <source>
        <dbReference type="Proteomes" id="UP000636709"/>
    </source>
</evidence>
<reference evidence="5" key="1">
    <citation type="submission" date="2020-07" db="EMBL/GenBank/DDBJ databases">
        <title>Genome sequence and genetic diversity analysis of an under-domesticated orphan crop, white fonio (Digitaria exilis).</title>
        <authorList>
            <person name="Bennetzen J.L."/>
            <person name="Chen S."/>
            <person name="Ma X."/>
            <person name="Wang X."/>
            <person name="Yssel A.E.J."/>
            <person name="Chaluvadi S.R."/>
            <person name="Johnson M."/>
            <person name="Gangashetty P."/>
            <person name="Hamidou F."/>
            <person name="Sanogo M.D."/>
            <person name="Zwaenepoel A."/>
            <person name="Wallace J."/>
            <person name="Van De Peer Y."/>
            <person name="Van Deynze A."/>
        </authorList>
    </citation>
    <scope>NUCLEOTIDE SEQUENCE</scope>
    <source>
        <tissue evidence="5">Leaves</tissue>
    </source>
</reference>
<dbReference type="InterPro" id="IPR010259">
    <property type="entry name" value="S8pro/Inhibitor_I9"/>
</dbReference>
<dbReference type="AlphaFoldDB" id="A0A835KUP5"/>
<dbReference type="InterPro" id="IPR037045">
    <property type="entry name" value="S8pro/Inhibitor_I9_sf"/>
</dbReference>
<evidence type="ECO:0000256" key="3">
    <source>
        <dbReference type="SAM" id="SignalP"/>
    </source>
</evidence>
<feature type="chain" id="PRO_5032949882" description="Inhibitor I9 domain-containing protein" evidence="3">
    <location>
        <begin position="24"/>
        <end position="171"/>
    </location>
</feature>
<feature type="domain" description="Inhibitor I9" evidence="4">
    <location>
        <begin position="70"/>
        <end position="114"/>
    </location>
</feature>
<evidence type="ECO:0000256" key="2">
    <source>
        <dbReference type="ARBA" id="ARBA00022729"/>
    </source>
</evidence>
<dbReference type="OrthoDB" id="206201at2759"/>
<keyword evidence="2 3" id="KW-0732">Signal</keyword>
<organism evidence="5 6">
    <name type="scientific">Digitaria exilis</name>
    <dbReference type="NCBI Taxonomy" id="1010633"/>
    <lineage>
        <taxon>Eukaryota</taxon>
        <taxon>Viridiplantae</taxon>
        <taxon>Streptophyta</taxon>
        <taxon>Embryophyta</taxon>
        <taxon>Tracheophyta</taxon>
        <taxon>Spermatophyta</taxon>
        <taxon>Magnoliopsida</taxon>
        <taxon>Liliopsida</taxon>
        <taxon>Poales</taxon>
        <taxon>Poaceae</taxon>
        <taxon>PACMAD clade</taxon>
        <taxon>Panicoideae</taxon>
        <taxon>Panicodae</taxon>
        <taxon>Paniceae</taxon>
        <taxon>Anthephorinae</taxon>
        <taxon>Digitaria</taxon>
    </lineage>
</organism>